<keyword evidence="3" id="KW-1185">Reference proteome</keyword>
<dbReference type="AlphaFoldDB" id="A0AAI8VEC7"/>
<reference evidence="2" key="1">
    <citation type="submission" date="2023-10" db="EMBL/GenBank/DDBJ databases">
        <authorList>
            <person name="Hackl T."/>
        </authorList>
    </citation>
    <scope>NUCLEOTIDE SEQUENCE</scope>
</reference>
<dbReference type="EMBL" id="CAUWAG010000006">
    <property type="protein sequence ID" value="CAJ2503361.1"/>
    <property type="molecule type" value="Genomic_DNA"/>
</dbReference>
<sequence>MAEKMSSHGPFSQAPSLEGDTKPNLSRFVQNAVRRGIFGSFQHQKKEDSHHSTDGPKQPPSFDSSAPPSKLRSKDAELESPDGLHTPPAEAQAGTGYISYDAQGQETQQRIISLVDRYVTSKFRTEQDVLVDRIVDKLIPRLEIAASKAVQREMDLSIEELRSETTEEKIQTIQDRIQDLPDDALERLFSQNTMINTLKRLLNRLELDDACNDWEDVGAGSSR</sequence>
<dbReference type="Proteomes" id="UP001295740">
    <property type="component" value="Unassembled WGS sequence"/>
</dbReference>
<feature type="compositionally biased region" description="Basic and acidic residues" evidence="1">
    <location>
        <begin position="44"/>
        <end position="54"/>
    </location>
</feature>
<name>A0AAI8VEC7_9PEZI</name>
<evidence type="ECO:0000313" key="2">
    <source>
        <dbReference type="EMBL" id="CAJ2503361.1"/>
    </source>
</evidence>
<evidence type="ECO:0000256" key="1">
    <source>
        <dbReference type="SAM" id="MobiDB-lite"/>
    </source>
</evidence>
<evidence type="ECO:0000313" key="3">
    <source>
        <dbReference type="Proteomes" id="UP001295740"/>
    </source>
</evidence>
<accession>A0AAI8VEC7</accession>
<gene>
    <name evidence="2" type="ORF">KHLLAP_LOCUS3829</name>
</gene>
<proteinExistence type="predicted"/>
<protein>
    <submittedName>
        <fullName evidence="2">Uu.00g107550.m01.CDS01</fullName>
    </submittedName>
</protein>
<feature type="region of interest" description="Disordered" evidence="1">
    <location>
        <begin position="1"/>
        <end position="92"/>
    </location>
</feature>
<organism evidence="2 3">
    <name type="scientific">Anthostomella pinea</name>
    <dbReference type="NCBI Taxonomy" id="933095"/>
    <lineage>
        <taxon>Eukaryota</taxon>
        <taxon>Fungi</taxon>
        <taxon>Dikarya</taxon>
        <taxon>Ascomycota</taxon>
        <taxon>Pezizomycotina</taxon>
        <taxon>Sordariomycetes</taxon>
        <taxon>Xylariomycetidae</taxon>
        <taxon>Xylariales</taxon>
        <taxon>Xylariaceae</taxon>
        <taxon>Anthostomella</taxon>
    </lineage>
</organism>
<comment type="caution">
    <text evidence="2">The sequence shown here is derived from an EMBL/GenBank/DDBJ whole genome shotgun (WGS) entry which is preliminary data.</text>
</comment>